<feature type="region of interest" description="Disordered" evidence="2">
    <location>
        <begin position="510"/>
        <end position="531"/>
    </location>
</feature>
<reference evidence="3" key="1">
    <citation type="submission" date="2019-06" db="EMBL/GenBank/DDBJ databases">
        <authorList>
            <consortium name="Wellcome Sanger Institute Data Sharing"/>
        </authorList>
    </citation>
    <scope>NUCLEOTIDE SEQUENCE [LARGE SCALE GENOMIC DNA]</scope>
</reference>
<feature type="region of interest" description="Disordered" evidence="2">
    <location>
        <begin position="1039"/>
        <end position="1060"/>
    </location>
</feature>
<reference evidence="3" key="3">
    <citation type="submission" date="2025-09" db="UniProtKB">
        <authorList>
            <consortium name="Ensembl"/>
        </authorList>
    </citation>
    <scope>IDENTIFICATION</scope>
</reference>
<evidence type="ECO:0000256" key="1">
    <source>
        <dbReference type="SAM" id="Coils"/>
    </source>
</evidence>
<accession>A0A672H2I9</accession>
<organism evidence="3 4">
    <name type="scientific">Salarias fasciatus</name>
    <name type="common">Jewelled blenny</name>
    <name type="synonym">Blennius fasciatus</name>
    <dbReference type="NCBI Taxonomy" id="181472"/>
    <lineage>
        <taxon>Eukaryota</taxon>
        <taxon>Metazoa</taxon>
        <taxon>Chordata</taxon>
        <taxon>Craniata</taxon>
        <taxon>Vertebrata</taxon>
        <taxon>Euteleostomi</taxon>
        <taxon>Actinopterygii</taxon>
        <taxon>Neopterygii</taxon>
        <taxon>Teleostei</taxon>
        <taxon>Neoteleostei</taxon>
        <taxon>Acanthomorphata</taxon>
        <taxon>Ovalentaria</taxon>
        <taxon>Blenniimorphae</taxon>
        <taxon>Blenniiformes</taxon>
        <taxon>Blennioidei</taxon>
        <taxon>Blenniidae</taxon>
        <taxon>Salariinae</taxon>
        <taxon>Salarias</taxon>
    </lineage>
</organism>
<feature type="compositionally biased region" description="Low complexity" evidence="2">
    <location>
        <begin position="348"/>
        <end position="359"/>
    </location>
</feature>
<reference evidence="3" key="2">
    <citation type="submission" date="2025-08" db="UniProtKB">
        <authorList>
            <consortium name="Ensembl"/>
        </authorList>
    </citation>
    <scope>IDENTIFICATION</scope>
</reference>
<dbReference type="Proteomes" id="UP000472267">
    <property type="component" value="Chromosome 7"/>
</dbReference>
<dbReference type="OMA" id="NPHFYAC"/>
<sequence length="1133" mass="126506">MAQYQMEREFLELEKLKQLCLAEELEWERQEIQRYREQEQIMVQRELEELQALKQQLLLQQEEEHHAHMVAQQETYAQQKEQLQQIQQLQLQLQRQLDEHYNTSGSTGNLLDAKYAGVGDSGQYWPVKDESATPTFGTHAEEGQDHLNLVNKLQADHDLGKKIIDSGVQTDDEDSAEKQNVGRRKKSRRNTDSSAQTDDEDQDEWDAPTKARRRSRKHSSEGKHGSKVSSIAIQTVAEISVQTDHSGTIKRPNVQMDTKVEIVKHISAPENSQRGGSLSCQTDSDRRHTPIEVGYSTHLTAEVPSKSKVFYTAVSPLSPEKSHGGQRMLTADPNRFSSGPRILKSGQKSLSDPKSLSPSTDDRMGGYYADSYSSRGSPSGTGKKVKRTLPDPPPEDDSLTGRAGYSTGSARRRLARSTTMARAKILQDIDKELDLVERESSKLRKKQAELDEEEKEIDAKLRYLEMGINRRKEALLKEREKRERAYLQGVAEERDYMSDSEVSNIREARGDGLERPRTAPQSEFDQFIPPQTEADSQYNTLTSPYSHYAQYVPQTQTTSHYTQQNLYQQQSLYHQQVSPYPTLSLTHGQAQPSSYQHALLLQQGKQRQTNLSDLEPKITTNYEVIRNQPLLIVPTSTESGYGVAHLGGKYGSLDLRLGLEERSMASSPMSSISADSFYADIDHHNARNYVLIEDIGELTKASTGLSNTGLGSGFNLPDKELSKADRLLRAAEVRRTAEVAEFLGSSRLQGYGKGEDDTMEEPYELKLLKQQIKQEFRRGTEGLEQLTGLGLPQYIHSDSSLRHFPKGEKYSIGRLTLEKQAAKQLPAAMLYQKQMKNKKALIDPKAITKFSPIQESRDLEPEFGSYMGSGASSVSSLAARARLLQDEITFGLRKNLSEQQKYLGSSLGANLSGSLNLGQSLGLGSAIRASAQDDGTYPSGSRSRPSSRPSSVYGLDLSIKRDLSSSSLRLKTEGDVLDAAFAPGVARTKPTSLPISQSRGRIPIVAQNSEEESPLSPVGQPMGMARASAGPLPPISADSRDQFGSSHSLPEVQQHMREESRTRGYDRDIAFIMDDLQGAMSDSEGKWNLRLLQQFDFITAQNNNCWLFYTMVSSVTVNITLNVCMLSPSLFLF</sequence>
<evidence type="ECO:0008006" key="5">
    <source>
        <dbReference type="Google" id="ProtNLM"/>
    </source>
</evidence>
<dbReference type="GO" id="GO:0098882">
    <property type="term" value="F:structural constituent of presynaptic active zone"/>
    <property type="evidence" value="ECO:0007669"/>
    <property type="project" value="TreeGrafter"/>
</dbReference>
<evidence type="ECO:0000256" key="2">
    <source>
        <dbReference type="SAM" id="MobiDB-lite"/>
    </source>
</evidence>
<dbReference type="GO" id="GO:0098982">
    <property type="term" value="C:GABA-ergic synapse"/>
    <property type="evidence" value="ECO:0007669"/>
    <property type="project" value="TreeGrafter"/>
</dbReference>
<feature type="region of interest" description="Disordered" evidence="2">
    <location>
        <begin position="164"/>
        <end position="230"/>
    </location>
</feature>
<dbReference type="PANTHER" id="PTHR14113">
    <property type="entry name" value="PICCOLO/BASSOON"/>
    <property type="match status" value="1"/>
</dbReference>
<protein>
    <recommendedName>
        <fullName evidence="5">Piccolo presynaptic cytomatrix protein</fullName>
    </recommendedName>
</protein>
<keyword evidence="4" id="KW-1185">Reference proteome</keyword>
<dbReference type="InParanoid" id="A0A672H2I9"/>
<keyword evidence="1" id="KW-0175">Coiled coil</keyword>
<dbReference type="InterPro" id="IPR052098">
    <property type="entry name" value="Presynaptic_Scaffold_Bsn/Pclo"/>
</dbReference>
<feature type="compositionally biased region" description="Polar residues" evidence="2">
    <location>
        <begin position="269"/>
        <end position="282"/>
    </location>
</feature>
<dbReference type="GO" id="GO:0030424">
    <property type="term" value="C:axon"/>
    <property type="evidence" value="ECO:0007669"/>
    <property type="project" value="TreeGrafter"/>
</dbReference>
<dbReference type="AlphaFoldDB" id="A0A672H2I9"/>
<feature type="region of interest" description="Disordered" evidence="2">
    <location>
        <begin position="931"/>
        <end position="953"/>
    </location>
</feature>
<evidence type="ECO:0000313" key="3">
    <source>
        <dbReference type="Ensembl" id="ENSSFAP00005020589.1"/>
    </source>
</evidence>
<feature type="region of interest" description="Disordered" evidence="2">
    <location>
        <begin position="317"/>
        <end position="412"/>
    </location>
</feature>
<feature type="compositionally biased region" description="Acidic residues" evidence="2">
    <location>
        <begin position="197"/>
        <end position="206"/>
    </location>
</feature>
<dbReference type="PANTHER" id="PTHR14113:SF6">
    <property type="entry name" value="PROTEIN PICCOLO"/>
    <property type="match status" value="1"/>
</dbReference>
<proteinExistence type="predicted"/>
<evidence type="ECO:0000313" key="4">
    <source>
        <dbReference type="Proteomes" id="UP000472267"/>
    </source>
</evidence>
<dbReference type="Ensembl" id="ENSSFAT00005021400.1">
    <property type="protein sequence ID" value="ENSSFAP00005020589.1"/>
    <property type="gene ID" value="ENSSFAG00005010691.1"/>
</dbReference>
<feature type="coiled-coil region" evidence="1">
    <location>
        <begin position="426"/>
        <end position="463"/>
    </location>
</feature>
<dbReference type="GO" id="GO:0035418">
    <property type="term" value="P:protein localization to synapse"/>
    <property type="evidence" value="ECO:0007669"/>
    <property type="project" value="TreeGrafter"/>
</dbReference>
<feature type="coiled-coil region" evidence="1">
    <location>
        <begin position="36"/>
        <end position="103"/>
    </location>
</feature>
<dbReference type="GO" id="GO:0098978">
    <property type="term" value="C:glutamatergic synapse"/>
    <property type="evidence" value="ECO:0007669"/>
    <property type="project" value="TreeGrafter"/>
</dbReference>
<dbReference type="GO" id="GO:1904071">
    <property type="term" value="P:presynaptic active zone assembly"/>
    <property type="evidence" value="ECO:0007669"/>
    <property type="project" value="TreeGrafter"/>
</dbReference>
<feature type="region of interest" description="Disordered" evidence="2">
    <location>
        <begin position="267"/>
        <end position="287"/>
    </location>
</feature>
<feature type="compositionally biased region" description="Low complexity" evidence="2">
    <location>
        <begin position="938"/>
        <end position="953"/>
    </location>
</feature>
<dbReference type="GO" id="GO:0048788">
    <property type="term" value="C:cytoskeleton of presynaptic active zone"/>
    <property type="evidence" value="ECO:0007669"/>
    <property type="project" value="TreeGrafter"/>
</dbReference>
<name>A0A672H2I9_SALFA</name>
<feature type="compositionally biased region" description="Polar residues" evidence="2">
    <location>
        <begin position="371"/>
        <end position="380"/>
    </location>
</feature>